<keyword evidence="7" id="KW-0223">Dioxygenase</keyword>
<dbReference type="GO" id="GO:0071558">
    <property type="term" value="F:histone H3K27me2/H3K27me3 demethylase activity"/>
    <property type="evidence" value="ECO:0007669"/>
    <property type="project" value="TreeGrafter"/>
</dbReference>
<accession>A0A815MQ69</accession>
<dbReference type="SUPFAM" id="SSF51197">
    <property type="entry name" value="Clavaminate synthase-like"/>
    <property type="match status" value="1"/>
</dbReference>
<dbReference type="InterPro" id="IPR048560">
    <property type="entry name" value="KDM6A_B-like_GATAL"/>
</dbReference>
<dbReference type="InterPro" id="IPR003347">
    <property type="entry name" value="JmjC_dom"/>
</dbReference>
<evidence type="ECO:0000313" key="13">
    <source>
        <dbReference type="EMBL" id="CAF1427689.1"/>
    </source>
</evidence>
<evidence type="ECO:0000256" key="7">
    <source>
        <dbReference type="ARBA" id="ARBA00022964"/>
    </source>
</evidence>
<dbReference type="Gene3D" id="2.60.120.650">
    <property type="entry name" value="Cupin"/>
    <property type="match status" value="1"/>
</dbReference>
<dbReference type="GO" id="GO:0046872">
    <property type="term" value="F:metal ion binding"/>
    <property type="evidence" value="ECO:0007669"/>
    <property type="project" value="UniProtKB-KW"/>
</dbReference>
<gene>
    <name evidence="13" type="ORF">IZO911_LOCUS41049</name>
    <name evidence="14" type="ORF">KXQ929_LOCUS29709</name>
</gene>
<keyword evidence="9" id="KW-0408">Iron</keyword>
<feature type="domain" description="JmjC" evidence="12">
    <location>
        <begin position="231"/>
        <end position="394"/>
    </location>
</feature>
<organism evidence="13 15">
    <name type="scientific">Adineta steineri</name>
    <dbReference type="NCBI Taxonomy" id="433720"/>
    <lineage>
        <taxon>Eukaryota</taxon>
        <taxon>Metazoa</taxon>
        <taxon>Spiralia</taxon>
        <taxon>Gnathifera</taxon>
        <taxon>Rotifera</taxon>
        <taxon>Eurotatoria</taxon>
        <taxon>Bdelloidea</taxon>
        <taxon>Adinetida</taxon>
        <taxon>Adinetidae</taxon>
        <taxon>Adineta</taxon>
    </lineage>
</organism>
<dbReference type="PANTHER" id="PTHR14017:SF1">
    <property type="entry name" value="LD02225P"/>
    <property type="match status" value="1"/>
</dbReference>
<comment type="subcellular location">
    <subcellularLocation>
        <location evidence="2">Nucleus</location>
    </subcellularLocation>
</comment>
<evidence type="ECO:0000256" key="2">
    <source>
        <dbReference type="ARBA" id="ARBA00004123"/>
    </source>
</evidence>
<dbReference type="EMBL" id="CAJNOE010001490">
    <property type="protein sequence ID" value="CAF1427689.1"/>
    <property type="molecule type" value="Genomic_DNA"/>
</dbReference>
<dbReference type="InterPro" id="IPR048562">
    <property type="entry name" value="KDM6A_B-like_C-hel"/>
</dbReference>
<evidence type="ECO:0000256" key="4">
    <source>
        <dbReference type="ARBA" id="ARBA00022723"/>
    </source>
</evidence>
<sequence>MHQSKPPIDIIRIDKRLLSTNLSLKLKRMKTEPVSSEDFHSHPILPPKSISYLPNGHIPTPPQPPKYSPVDLSPPAPSVILETRREALSAQLQQYCLSQPICVVRGLANVLKLDLGLFSTKTLIETHPEHQIEVRTQRQQASDENIDFTSLATPIKNVWKCESSRSYTTIAKYAQYQACSYHDMSKGDSNEPLVSSTVNGTSKKQSNHTSLGLSARTIKFGTNVDLSDEQKWAIQLAELNKLPLFLRVVSAGNLLSHIGYTILGMNSVQLYMKVPGSRTPGHQENNNFCSVNINIGPGDCEWFGVATEYWGVLNKLCEKNGVNFLVGSWWPILDDLHEAQVPVYRFIQKPGDLVFINTGCVHWVQAIGWCNNIAWNVGPLTYNQYYAAIERYEWNKLNSCKSIVPIVHLTWNIARNMRVSDRQLFELIKFILTQSLKYVQLTLLYLEEQFHDKLDIRKQLRTSDEPAHYCITCDCEVFNILFVTELDRKHVVRCLNCTLQNDKHLENVVVLYQFPLDDLTSVYDQFQLSLLPILNSPT</sequence>
<dbReference type="Proteomes" id="UP000663868">
    <property type="component" value="Unassembled WGS sequence"/>
</dbReference>
<evidence type="ECO:0000256" key="1">
    <source>
        <dbReference type="ARBA" id="ARBA00001954"/>
    </source>
</evidence>
<keyword evidence="10" id="KW-0539">Nucleus</keyword>
<dbReference type="GO" id="GO:0010468">
    <property type="term" value="P:regulation of gene expression"/>
    <property type="evidence" value="ECO:0007669"/>
    <property type="project" value="TreeGrafter"/>
</dbReference>
<dbReference type="GO" id="GO:0031490">
    <property type="term" value="F:chromatin DNA binding"/>
    <property type="evidence" value="ECO:0007669"/>
    <property type="project" value="TreeGrafter"/>
</dbReference>
<evidence type="ECO:0000256" key="6">
    <source>
        <dbReference type="ARBA" id="ARBA00022853"/>
    </source>
</evidence>
<dbReference type="InterPro" id="IPR046941">
    <property type="entry name" value="KDM6_GATAL_sf"/>
</dbReference>
<dbReference type="EMBL" id="CAJOBB010003117">
    <property type="protein sequence ID" value="CAF4021527.1"/>
    <property type="molecule type" value="Genomic_DNA"/>
</dbReference>
<evidence type="ECO:0000313" key="15">
    <source>
        <dbReference type="Proteomes" id="UP000663860"/>
    </source>
</evidence>
<dbReference type="Pfam" id="PF02373">
    <property type="entry name" value="JmjC"/>
    <property type="match status" value="1"/>
</dbReference>
<dbReference type="Pfam" id="PF21326">
    <property type="entry name" value="KDM6_GATAL"/>
    <property type="match status" value="1"/>
</dbReference>
<evidence type="ECO:0000256" key="11">
    <source>
        <dbReference type="ARBA" id="ARBA00034483"/>
    </source>
</evidence>
<evidence type="ECO:0000256" key="9">
    <source>
        <dbReference type="ARBA" id="ARBA00023004"/>
    </source>
</evidence>
<dbReference type="PROSITE" id="PS51184">
    <property type="entry name" value="JMJC"/>
    <property type="match status" value="1"/>
</dbReference>
<keyword evidence="3" id="KW-0597">Phosphoprotein</keyword>
<dbReference type="SMART" id="SM00558">
    <property type="entry name" value="JmjC"/>
    <property type="match status" value="1"/>
</dbReference>
<comment type="similarity">
    <text evidence="11">Belongs to the UTX family.</text>
</comment>
<dbReference type="GO" id="GO:0000978">
    <property type="term" value="F:RNA polymerase II cis-regulatory region sequence-specific DNA binding"/>
    <property type="evidence" value="ECO:0007669"/>
    <property type="project" value="TreeGrafter"/>
</dbReference>
<comment type="cofactor">
    <cofactor evidence="1">
        <name>Fe(2+)</name>
        <dbReference type="ChEBI" id="CHEBI:29033"/>
    </cofactor>
</comment>
<proteinExistence type="inferred from homology"/>
<keyword evidence="5" id="KW-0862">Zinc</keyword>
<dbReference type="AlphaFoldDB" id="A0A815MQ69"/>
<dbReference type="GO" id="GO:0044666">
    <property type="term" value="C:MLL3/4 complex"/>
    <property type="evidence" value="ECO:0007669"/>
    <property type="project" value="TreeGrafter"/>
</dbReference>
<keyword evidence="6" id="KW-0156">Chromatin regulator</keyword>
<dbReference type="Proteomes" id="UP000663860">
    <property type="component" value="Unassembled WGS sequence"/>
</dbReference>
<protein>
    <recommendedName>
        <fullName evidence="12">JmjC domain-containing protein</fullName>
    </recommendedName>
</protein>
<dbReference type="InterPro" id="IPR051630">
    <property type="entry name" value="Corepressor-Demethylase"/>
</dbReference>
<dbReference type="PANTHER" id="PTHR14017">
    <property type="entry name" value="LYSINE-SPECIFIC DEMETHYLASE"/>
    <property type="match status" value="1"/>
</dbReference>
<keyword evidence="4" id="KW-0479">Metal-binding</keyword>
<dbReference type="Gene3D" id="1.20.58.1370">
    <property type="match status" value="1"/>
</dbReference>
<evidence type="ECO:0000259" key="12">
    <source>
        <dbReference type="PROSITE" id="PS51184"/>
    </source>
</evidence>
<dbReference type="Pfam" id="PF21322">
    <property type="entry name" value="KDM6_C-hel"/>
    <property type="match status" value="1"/>
</dbReference>
<dbReference type="FunFam" id="1.20.58.1370:FF:000001">
    <property type="entry name" value="lysine-specific demethylase 6A isoform X2"/>
    <property type="match status" value="1"/>
</dbReference>
<reference evidence="13" key="1">
    <citation type="submission" date="2021-02" db="EMBL/GenBank/DDBJ databases">
        <authorList>
            <person name="Nowell W R."/>
        </authorList>
    </citation>
    <scope>NUCLEOTIDE SEQUENCE</scope>
</reference>
<comment type="caution">
    <text evidence="13">The sequence shown here is derived from an EMBL/GenBank/DDBJ whole genome shotgun (WGS) entry which is preliminary data.</text>
</comment>
<evidence type="ECO:0000256" key="8">
    <source>
        <dbReference type="ARBA" id="ARBA00023002"/>
    </source>
</evidence>
<evidence type="ECO:0000256" key="3">
    <source>
        <dbReference type="ARBA" id="ARBA00022553"/>
    </source>
</evidence>
<name>A0A815MQ69_9BILA</name>
<dbReference type="Gene3D" id="2.10.110.20">
    <property type="match status" value="1"/>
</dbReference>
<evidence type="ECO:0000313" key="14">
    <source>
        <dbReference type="EMBL" id="CAF4021527.1"/>
    </source>
</evidence>
<evidence type="ECO:0000256" key="10">
    <source>
        <dbReference type="ARBA" id="ARBA00023242"/>
    </source>
</evidence>
<keyword evidence="8" id="KW-0560">Oxidoreductase</keyword>
<evidence type="ECO:0000256" key="5">
    <source>
        <dbReference type="ARBA" id="ARBA00022833"/>
    </source>
</evidence>